<name>A0A926P1T3_9HYPH</name>
<gene>
    <name evidence="5" type="ORF">HK439_16690</name>
</gene>
<dbReference type="PROSITE" id="PS50043">
    <property type="entry name" value="HTH_LUXR_2"/>
    <property type="match status" value="1"/>
</dbReference>
<dbReference type="CDD" id="cd06170">
    <property type="entry name" value="LuxR_C_like"/>
    <property type="match status" value="1"/>
</dbReference>
<dbReference type="EMBL" id="JABFCZ010000018">
    <property type="protein sequence ID" value="MBD1547908.1"/>
    <property type="molecule type" value="Genomic_DNA"/>
</dbReference>
<evidence type="ECO:0000313" key="6">
    <source>
        <dbReference type="Proteomes" id="UP000598467"/>
    </source>
</evidence>
<protein>
    <submittedName>
        <fullName evidence="5">Helix-turn-helix transcriptional regulator</fullName>
    </submittedName>
</protein>
<feature type="domain" description="HTH luxR-type" evidence="4">
    <location>
        <begin position="178"/>
        <end position="241"/>
    </location>
</feature>
<comment type="caution">
    <text evidence="5">The sequence shown here is derived from an EMBL/GenBank/DDBJ whole genome shotgun (WGS) entry which is preliminary data.</text>
</comment>
<keyword evidence="2" id="KW-0238">DNA-binding</keyword>
<keyword evidence="1" id="KW-0805">Transcription regulation</keyword>
<dbReference type="RefSeq" id="WP_190292665.1">
    <property type="nucleotide sequence ID" value="NZ_JABFCZ010000018.1"/>
</dbReference>
<dbReference type="SUPFAM" id="SSF46894">
    <property type="entry name" value="C-terminal effector domain of the bipartite response regulators"/>
    <property type="match status" value="1"/>
</dbReference>
<dbReference type="Proteomes" id="UP000598467">
    <property type="component" value="Unassembled WGS sequence"/>
</dbReference>
<dbReference type="InterPro" id="IPR036388">
    <property type="entry name" value="WH-like_DNA-bd_sf"/>
</dbReference>
<dbReference type="PROSITE" id="PS00622">
    <property type="entry name" value="HTH_LUXR_1"/>
    <property type="match status" value="1"/>
</dbReference>
<evidence type="ECO:0000256" key="1">
    <source>
        <dbReference type="ARBA" id="ARBA00023015"/>
    </source>
</evidence>
<organism evidence="5 6">
    <name type="scientific">Roseibium aggregatum</name>
    <dbReference type="NCBI Taxonomy" id="187304"/>
    <lineage>
        <taxon>Bacteria</taxon>
        <taxon>Pseudomonadati</taxon>
        <taxon>Pseudomonadota</taxon>
        <taxon>Alphaproteobacteria</taxon>
        <taxon>Hyphomicrobiales</taxon>
        <taxon>Stappiaceae</taxon>
        <taxon>Roseibium</taxon>
    </lineage>
</organism>
<sequence length="241" mass="27042">MSSFMEDKDHSHAAGGSLADVSQCLGTLGKPAFLEPFFDLLKSTATAQIMIFSYRDNHAQCLLSRNFIEGGIGKRLAADYLDDWFLQDPLYTRIMALDGGSFETHRLKDVLPEVSQDYRRRFFDDPSIEDKTTVLSVSKQRLAISFYWQTRCDTSPDLLNIAARLVQLHFDALAPSSEPPALQVLSARERDICLGMLAGKKAELIGHELDIKPTSVATYRQRAYEKLGINSRGELFAICRT</sequence>
<dbReference type="Gene3D" id="1.10.10.10">
    <property type="entry name" value="Winged helix-like DNA-binding domain superfamily/Winged helix DNA-binding domain"/>
    <property type="match status" value="1"/>
</dbReference>
<evidence type="ECO:0000256" key="2">
    <source>
        <dbReference type="ARBA" id="ARBA00023125"/>
    </source>
</evidence>
<dbReference type="InterPro" id="IPR000792">
    <property type="entry name" value="Tscrpt_reg_LuxR_C"/>
</dbReference>
<evidence type="ECO:0000256" key="3">
    <source>
        <dbReference type="ARBA" id="ARBA00023163"/>
    </source>
</evidence>
<dbReference type="PANTHER" id="PTHR44688">
    <property type="entry name" value="DNA-BINDING TRANSCRIPTIONAL ACTIVATOR DEVR_DOSR"/>
    <property type="match status" value="1"/>
</dbReference>
<proteinExistence type="predicted"/>
<accession>A0A926P1T3</accession>
<evidence type="ECO:0000259" key="4">
    <source>
        <dbReference type="PROSITE" id="PS50043"/>
    </source>
</evidence>
<dbReference type="GO" id="GO:0006355">
    <property type="term" value="P:regulation of DNA-templated transcription"/>
    <property type="evidence" value="ECO:0007669"/>
    <property type="project" value="InterPro"/>
</dbReference>
<reference evidence="5" key="1">
    <citation type="submission" date="2020-05" db="EMBL/GenBank/DDBJ databases">
        <title>Identification of trans-AT polyketide cluster in two marine bacteria, producers of a novel glutaramide-containing polyketide sesbanimide D and analogs.</title>
        <authorList>
            <person name="Kacar D."/>
            <person name="Rodriguez P."/>
            <person name="Canedo L."/>
            <person name="Gonzalez E."/>
            <person name="Galan B."/>
            <person name="De La Calle F."/>
            <person name="Garcia J.L."/>
        </authorList>
    </citation>
    <scope>NUCLEOTIDE SEQUENCE</scope>
    <source>
        <strain evidence="5">PHM038</strain>
    </source>
</reference>
<evidence type="ECO:0000313" key="5">
    <source>
        <dbReference type="EMBL" id="MBD1547908.1"/>
    </source>
</evidence>
<keyword evidence="3" id="KW-0804">Transcription</keyword>
<dbReference type="Pfam" id="PF00196">
    <property type="entry name" value="GerE"/>
    <property type="match status" value="1"/>
</dbReference>
<dbReference type="InterPro" id="IPR016032">
    <property type="entry name" value="Sig_transdc_resp-reg_C-effctor"/>
</dbReference>
<dbReference type="AlphaFoldDB" id="A0A926P1T3"/>
<dbReference type="GO" id="GO:0003677">
    <property type="term" value="F:DNA binding"/>
    <property type="evidence" value="ECO:0007669"/>
    <property type="project" value="UniProtKB-KW"/>
</dbReference>
<dbReference type="SMART" id="SM00421">
    <property type="entry name" value="HTH_LUXR"/>
    <property type="match status" value="1"/>
</dbReference>
<dbReference type="PANTHER" id="PTHR44688:SF16">
    <property type="entry name" value="DNA-BINDING TRANSCRIPTIONAL ACTIVATOR DEVR_DOSR"/>
    <property type="match status" value="1"/>
</dbReference>